<dbReference type="KEGG" id="mtar:DF168_01477"/>
<dbReference type="GO" id="GO:0005524">
    <property type="term" value="F:ATP binding"/>
    <property type="evidence" value="ECO:0007669"/>
    <property type="project" value="UniProtKB-UniRule"/>
</dbReference>
<dbReference type="InterPro" id="IPR010935">
    <property type="entry name" value="SMC_hinge"/>
</dbReference>
<evidence type="ECO:0000256" key="5">
    <source>
        <dbReference type="ARBA" id="ARBA00023125"/>
    </source>
</evidence>
<dbReference type="Gene3D" id="3.40.50.300">
    <property type="entry name" value="P-loop containing nucleotide triphosphate hydrolases"/>
    <property type="match status" value="2"/>
</dbReference>
<name>A0A2Z4AQR7_9BACT</name>
<dbReference type="InterPro" id="IPR003395">
    <property type="entry name" value="RecF/RecN/SMC_N"/>
</dbReference>
<dbReference type="EMBL" id="CP029803">
    <property type="protein sequence ID" value="AWT60272.1"/>
    <property type="molecule type" value="Genomic_DNA"/>
</dbReference>
<feature type="domain" description="RecF/RecN/SMC N-terminal" evidence="7">
    <location>
        <begin position="22"/>
        <end position="1234"/>
    </location>
</feature>
<evidence type="ECO:0000256" key="4">
    <source>
        <dbReference type="ARBA" id="ARBA00023054"/>
    </source>
</evidence>
<feature type="coiled-coil region" evidence="6">
    <location>
        <begin position="708"/>
        <end position="966"/>
    </location>
</feature>
<dbReference type="Gene3D" id="3.30.70.1620">
    <property type="match status" value="1"/>
</dbReference>
<dbReference type="GO" id="GO:0007059">
    <property type="term" value="P:chromosome segregation"/>
    <property type="evidence" value="ECO:0007669"/>
    <property type="project" value="UniProtKB-UniRule"/>
</dbReference>
<dbReference type="GO" id="GO:0007062">
    <property type="term" value="P:sister chromatid cohesion"/>
    <property type="evidence" value="ECO:0007669"/>
    <property type="project" value="InterPro"/>
</dbReference>
<evidence type="ECO:0000313" key="9">
    <source>
        <dbReference type="EMBL" id="AWT60272.1"/>
    </source>
</evidence>
<dbReference type="GO" id="GO:0016887">
    <property type="term" value="F:ATP hydrolysis activity"/>
    <property type="evidence" value="ECO:0007669"/>
    <property type="project" value="InterPro"/>
</dbReference>
<dbReference type="InterPro" id="IPR036277">
    <property type="entry name" value="SMC_hinge_sf"/>
</dbReference>
<dbReference type="GO" id="GO:0005694">
    <property type="term" value="C:chromosome"/>
    <property type="evidence" value="ECO:0007669"/>
    <property type="project" value="InterPro"/>
</dbReference>
<evidence type="ECO:0000256" key="3">
    <source>
        <dbReference type="ARBA" id="ARBA00022840"/>
    </source>
</evidence>
<dbReference type="SUPFAM" id="SSF75553">
    <property type="entry name" value="Smc hinge domain"/>
    <property type="match status" value="1"/>
</dbReference>
<dbReference type="Gene3D" id="1.20.1060.20">
    <property type="match status" value="1"/>
</dbReference>
<keyword evidence="1 6" id="KW-0963">Cytoplasm</keyword>
<feature type="coiled-coil region" evidence="6">
    <location>
        <begin position="468"/>
        <end position="519"/>
    </location>
</feature>
<evidence type="ECO:0000256" key="1">
    <source>
        <dbReference type="ARBA" id="ARBA00022490"/>
    </source>
</evidence>
<keyword evidence="5 6" id="KW-0238">DNA-binding</keyword>
<comment type="domain">
    <text evidence="6">Contains large globular domains required for ATP hydrolysis at each terminus and a third globular domain forming a flexible hinge near the middle of the molecule. These domains are separated by coiled-coil structures.</text>
</comment>
<dbReference type="PANTHER" id="PTHR43977">
    <property type="entry name" value="STRUCTURAL MAINTENANCE OF CHROMOSOMES PROTEIN 3"/>
    <property type="match status" value="1"/>
</dbReference>
<evidence type="ECO:0000256" key="2">
    <source>
        <dbReference type="ARBA" id="ARBA00022741"/>
    </source>
</evidence>
<dbReference type="InterPro" id="IPR027417">
    <property type="entry name" value="P-loop_NTPase"/>
</dbReference>
<dbReference type="SUPFAM" id="SSF52540">
    <property type="entry name" value="P-loop containing nucleoside triphosphate hydrolases"/>
    <property type="match status" value="1"/>
</dbReference>
<keyword evidence="2 6" id="KW-0547">Nucleotide-binding</keyword>
<feature type="coiled-coil region" evidence="6">
    <location>
        <begin position="289"/>
        <end position="358"/>
    </location>
</feature>
<evidence type="ECO:0000313" key="10">
    <source>
        <dbReference type="Proteomes" id="UP000247465"/>
    </source>
</evidence>
<dbReference type="InterPro" id="IPR011890">
    <property type="entry name" value="SMC_prok"/>
</dbReference>
<dbReference type="AlphaFoldDB" id="A0A2Z4AQR7"/>
<comment type="subcellular location">
    <subcellularLocation>
        <location evidence="6">Cytoplasm</location>
    </subcellularLocation>
</comment>
<comment type="similarity">
    <text evidence="6">Belongs to the SMC family.</text>
</comment>
<dbReference type="PIRSF" id="PIRSF005719">
    <property type="entry name" value="SMC"/>
    <property type="match status" value="1"/>
</dbReference>
<feature type="domain" description="SMC hinge" evidence="8">
    <location>
        <begin position="546"/>
        <end position="651"/>
    </location>
</feature>
<sequence>MFGRSFSEFSSGLPWPEVFGMYLKELRINGFKSFADGTVINLTPGVTSVVGPNGCGKSNIADAIRWVLGEQSAKSLRAGQMQDVIFQGTDSRKAVNLCEVALVFTECEEELGTAYNEVEVVRRLSRDISSEYLLNGNACRLKDIHRLFLDTGVGRVSYSFMLQGQIDQILSTNPEERRSIFEEAAGISKYKAQRREALNKLSLVDTNLARVSDVTEEVMRQIGSLRRQAGKALRYKRIKRRLNHLDLSVQARAWGDLRGTVGAAETEAVALRKKSEALNRILQGREKELERWRIEKSELYETLRDAQQRMFDLKSEKEQSENRAELAAIRTSDIEKRISEIRIEITDIEKDQKLLEEQAKGDFRIKEEQLNLVFTSDDLFSTENQELSSLVSDLDKVESDLEKRRGKLEVTESNIPRLRSKCTSLEVKLQTFQIERGKFSDEIHSSEEERMRLLSEQQDIEKTLKAGKKQSEKEETNLSERQREWEELQIAYRNLQSEIQQAERTIAEQAAQISLIENLEERFEGYGDGAKALLEGKLDDLLEKDSFRILSKFLHIDSGYTKAMVSLLGPAVDTMVLDDPDTITPIIDRLDDRKLGRVCLQITAPPRLIGEIPNFPIWLKPAKDIVRAREPEMQGYLSVLLEDCYFCDEISEFLDYWRENPEFEFIFVATRNGELIDRRGLFFGGHKAGQGDTFLQRAERVKLLREGKEKAEMDRDGLRDRAQRLLKQLEEKEANIESKRKLLLEISQEVSLAQGQNIGVRENLERNSYRIEEARTQLNRLEQSREILESERTNAHQDLKTAESEIETLKKAAANEEISAEELRSERDRRREKLSDVRLDLAERKQKLESIERKLDEIERQSSEIGGLLVKRRQEVDTFLEQAELLKMESKEQEKRAGEVEKTLDVTLASVETDRGKLLRAESETKRLEEALGEERSEHNKLETELNKIEIRIAETNTELRFLQEKARREYEIDLDRIDWKHELWEAGDELKERVQLDLDDESVLGEEEPKRKEPSEEDLQSIELTDWAIVCKEVEILRERITTMGPVNLIAIEEYRELKDRHSFLTEQSNDLWRSKEQLLAAIDEINKTSQAMFQATFGKIRENFIFTFSKLFGGGHSDLELVDKEDVLESGIEITARPPGTRLKTLALLSGGQKTMTAVALLFAIYMVKPSPFCLLDELDAPLDDANIGRFVSMLQKFTEFSQFIIITHNKRTIASSDSIFGVTMQEKGVSKLVSMRFNVESGRTEEVGANRESSVES</sequence>
<dbReference type="Proteomes" id="UP000247465">
    <property type="component" value="Chromosome"/>
</dbReference>
<dbReference type="GO" id="GO:0005737">
    <property type="term" value="C:cytoplasm"/>
    <property type="evidence" value="ECO:0007669"/>
    <property type="project" value="UniProtKB-SubCell"/>
</dbReference>
<feature type="binding site" evidence="6">
    <location>
        <begin position="52"/>
        <end position="59"/>
    </location>
    <ligand>
        <name>ATP</name>
        <dbReference type="ChEBI" id="CHEBI:30616"/>
    </ligand>
</feature>
<reference evidence="9 10" key="1">
    <citation type="submission" date="2018-06" db="EMBL/GenBank/DDBJ databases">
        <title>Draft Genome Sequence of a Novel Marine Bacterium Related to the Verrucomicrobia.</title>
        <authorList>
            <person name="Vosseberg J."/>
            <person name="Martijn J."/>
            <person name="Ettema T.J.G."/>
        </authorList>
    </citation>
    <scope>NUCLEOTIDE SEQUENCE [LARGE SCALE GENOMIC DNA]</scope>
    <source>
        <strain evidence="9">TARA_B100001123</strain>
    </source>
</reference>
<gene>
    <name evidence="9" type="primary">smc_3</name>
    <name evidence="6" type="synonym">smc</name>
    <name evidence="9" type="ORF">DF168_01477</name>
</gene>
<dbReference type="GO" id="GO:0006260">
    <property type="term" value="P:DNA replication"/>
    <property type="evidence" value="ECO:0007669"/>
    <property type="project" value="UniProtKB-UniRule"/>
</dbReference>
<dbReference type="GO" id="GO:0030261">
    <property type="term" value="P:chromosome condensation"/>
    <property type="evidence" value="ECO:0007669"/>
    <property type="project" value="InterPro"/>
</dbReference>
<evidence type="ECO:0000259" key="7">
    <source>
        <dbReference type="Pfam" id="PF02463"/>
    </source>
</evidence>
<evidence type="ECO:0000259" key="8">
    <source>
        <dbReference type="Pfam" id="PF06470"/>
    </source>
</evidence>
<dbReference type="Pfam" id="PF06470">
    <property type="entry name" value="SMC_hinge"/>
    <property type="match status" value="1"/>
</dbReference>
<proteinExistence type="inferred from homology"/>
<dbReference type="NCBIfam" id="TIGR02168">
    <property type="entry name" value="SMC_prok_B"/>
    <property type="match status" value="1"/>
</dbReference>
<dbReference type="HAMAP" id="MF_01894">
    <property type="entry name" value="Smc_prok"/>
    <property type="match status" value="1"/>
</dbReference>
<keyword evidence="3 6" id="KW-0067">ATP-binding</keyword>
<evidence type="ECO:0000256" key="6">
    <source>
        <dbReference type="HAMAP-Rule" id="MF_01894"/>
    </source>
</evidence>
<comment type="subunit">
    <text evidence="6">Homodimer.</text>
</comment>
<accession>A0A2Z4AQR7</accession>
<protein>
    <recommendedName>
        <fullName evidence="6">Chromosome partition protein Smc</fullName>
    </recommendedName>
</protein>
<dbReference type="CDD" id="cd03278">
    <property type="entry name" value="ABC_SMC_barmotin"/>
    <property type="match status" value="1"/>
</dbReference>
<dbReference type="Pfam" id="PF02463">
    <property type="entry name" value="SMC_N"/>
    <property type="match status" value="1"/>
</dbReference>
<dbReference type="InterPro" id="IPR024704">
    <property type="entry name" value="SMC"/>
</dbReference>
<keyword evidence="4 6" id="KW-0175">Coiled coil</keyword>
<organism evidence="9 10">
    <name type="scientific">Candidatus Moanibacter tarae</name>
    <dbReference type="NCBI Taxonomy" id="2200854"/>
    <lineage>
        <taxon>Bacteria</taxon>
        <taxon>Pseudomonadati</taxon>
        <taxon>Verrucomicrobiota</taxon>
        <taxon>Opitutia</taxon>
        <taxon>Puniceicoccales</taxon>
        <taxon>Puniceicoccales incertae sedis</taxon>
        <taxon>Candidatus Moanibacter</taxon>
    </lineage>
</organism>
<comment type="function">
    <text evidence="6">Required for chromosome condensation and partitioning.</text>
</comment>
<dbReference type="GO" id="GO:0003677">
    <property type="term" value="F:DNA binding"/>
    <property type="evidence" value="ECO:0007669"/>
    <property type="project" value="UniProtKB-UniRule"/>
</dbReference>